<feature type="transmembrane region" description="Helical" evidence="1">
    <location>
        <begin position="6"/>
        <end position="28"/>
    </location>
</feature>
<evidence type="ECO:0000313" key="2">
    <source>
        <dbReference type="EMBL" id="KAE8368653.1"/>
    </source>
</evidence>
<sequence>MNVVSILGSLGIWAVFLLQFLCSISLAFRAIAYIRGNLPILIGEALTKSIGAY</sequence>
<name>A0A5N7AG80_9EURO</name>
<dbReference type="Proteomes" id="UP000326268">
    <property type="component" value="Unassembled WGS sequence"/>
</dbReference>
<dbReference type="EMBL" id="ML737582">
    <property type="protein sequence ID" value="KAE8368653.1"/>
    <property type="molecule type" value="Genomic_DNA"/>
</dbReference>
<proteinExistence type="predicted"/>
<keyword evidence="3" id="KW-1185">Reference proteome</keyword>
<evidence type="ECO:0000256" key="1">
    <source>
        <dbReference type="SAM" id="Phobius"/>
    </source>
</evidence>
<keyword evidence="1" id="KW-0472">Membrane</keyword>
<reference evidence="2 3" key="1">
    <citation type="submission" date="2019-04" db="EMBL/GenBank/DDBJ databases">
        <title>Friends and foes A comparative genomics studyof 23 Aspergillus species from section Flavi.</title>
        <authorList>
            <consortium name="DOE Joint Genome Institute"/>
            <person name="Kjaerbolling I."/>
            <person name="Vesth T."/>
            <person name="Frisvad J.C."/>
            <person name="Nybo J.L."/>
            <person name="Theobald S."/>
            <person name="Kildgaard S."/>
            <person name="Isbrandt T."/>
            <person name="Kuo A."/>
            <person name="Sato A."/>
            <person name="Lyhne E.K."/>
            <person name="Kogle M.E."/>
            <person name="Wiebenga A."/>
            <person name="Kun R.S."/>
            <person name="Lubbers R.J."/>
            <person name="Makela M.R."/>
            <person name="Barry K."/>
            <person name="Chovatia M."/>
            <person name="Clum A."/>
            <person name="Daum C."/>
            <person name="Haridas S."/>
            <person name="He G."/>
            <person name="LaButti K."/>
            <person name="Lipzen A."/>
            <person name="Mondo S."/>
            <person name="Riley R."/>
            <person name="Salamov A."/>
            <person name="Simmons B.A."/>
            <person name="Magnuson J.K."/>
            <person name="Henrissat B."/>
            <person name="Mortensen U.H."/>
            <person name="Larsen T.O."/>
            <person name="Devries R.P."/>
            <person name="Grigoriev I.V."/>
            <person name="Machida M."/>
            <person name="Baker S.E."/>
            <person name="Andersen M.R."/>
        </authorList>
    </citation>
    <scope>NUCLEOTIDE SEQUENCE [LARGE SCALE GENOMIC DNA]</scope>
    <source>
        <strain evidence="2 3">CBS 763.97</strain>
    </source>
</reference>
<keyword evidence="1" id="KW-1133">Transmembrane helix</keyword>
<organism evidence="2 3">
    <name type="scientific">Aspergillus caelatus</name>
    <dbReference type="NCBI Taxonomy" id="61420"/>
    <lineage>
        <taxon>Eukaryota</taxon>
        <taxon>Fungi</taxon>
        <taxon>Dikarya</taxon>
        <taxon>Ascomycota</taxon>
        <taxon>Pezizomycotina</taxon>
        <taxon>Eurotiomycetes</taxon>
        <taxon>Eurotiomycetidae</taxon>
        <taxon>Eurotiales</taxon>
        <taxon>Aspergillaceae</taxon>
        <taxon>Aspergillus</taxon>
        <taxon>Aspergillus subgen. Circumdati</taxon>
    </lineage>
</organism>
<dbReference type="RefSeq" id="XP_031931734.1">
    <property type="nucleotide sequence ID" value="XM_032065542.1"/>
</dbReference>
<gene>
    <name evidence="2" type="ORF">BDV27DRAFT_122106</name>
</gene>
<keyword evidence="1" id="KW-0812">Transmembrane</keyword>
<dbReference type="AlphaFoldDB" id="A0A5N7AG80"/>
<accession>A0A5N7AG80</accession>
<dbReference type="GeneID" id="43649988"/>
<evidence type="ECO:0000313" key="3">
    <source>
        <dbReference type="Proteomes" id="UP000326268"/>
    </source>
</evidence>
<protein>
    <submittedName>
        <fullName evidence="2">Uncharacterized protein</fullName>
    </submittedName>
</protein>